<accession>A0A0F8XHF8</accession>
<protein>
    <submittedName>
        <fullName evidence="1">Uncharacterized protein</fullName>
    </submittedName>
</protein>
<sequence length="53" mass="6383">MTTKIVRTFSFKAKTSYEDKLSQLIVKLKEDVKRISEGNEFYEWISIKIRVKR</sequence>
<dbReference type="EMBL" id="LAZR01059067">
    <property type="protein sequence ID" value="KKK68577.1"/>
    <property type="molecule type" value="Genomic_DNA"/>
</dbReference>
<proteinExistence type="predicted"/>
<evidence type="ECO:0000313" key="1">
    <source>
        <dbReference type="EMBL" id="KKK68577.1"/>
    </source>
</evidence>
<gene>
    <name evidence="1" type="ORF">LCGC14_2942650</name>
</gene>
<name>A0A0F8XHF8_9ZZZZ</name>
<comment type="caution">
    <text evidence="1">The sequence shown here is derived from an EMBL/GenBank/DDBJ whole genome shotgun (WGS) entry which is preliminary data.</text>
</comment>
<dbReference type="AlphaFoldDB" id="A0A0F8XHF8"/>
<reference evidence="1" key="1">
    <citation type="journal article" date="2015" name="Nature">
        <title>Complex archaea that bridge the gap between prokaryotes and eukaryotes.</title>
        <authorList>
            <person name="Spang A."/>
            <person name="Saw J.H."/>
            <person name="Jorgensen S.L."/>
            <person name="Zaremba-Niedzwiedzka K."/>
            <person name="Martijn J."/>
            <person name="Lind A.E."/>
            <person name="van Eijk R."/>
            <person name="Schleper C."/>
            <person name="Guy L."/>
            <person name="Ettema T.J."/>
        </authorList>
    </citation>
    <scope>NUCLEOTIDE SEQUENCE</scope>
</reference>
<organism evidence="1">
    <name type="scientific">marine sediment metagenome</name>
    <dbReference type="NCBI Taxonomy" id="412755"/>
    <lineage>
        <taxon>unclassified sequences</taxon>
        <taxon>metagenomes</taxon>
        <taxon>ecological metagenomes</taxon>
    </lineage>
</organism>